<comment type="caution">
    <text evidence="1">The sequence shown here is derived from an EMBL/GenBank/DDBJ whole genome shotgun (WGS) entry which is preliminary data.</text>
</comment>
<reference evidence="2" key="1">
    <citation type="journal article" date="2019" name="Int. J. Syst. Evol. Microbiol.">
        <title>The Global Catalogue of Microorganisms (GCM) 10K type strain sequencing project: providing services to taxonomists for standard genome sequencing and annotation.</title>
        <authorList>
            <consortium name="The Broad Institute Genomics Platform"/>
            <consortium name="The Broad Institute Genome Sequencing Center for Infectious Disease"/>
            <person name="Wu L."/>
            <person name="Ma J."/>
        </authorList>
    </citation>
    <scope>NUCLEOTIDE SEQUENCE [LARGE SCALE GENOMIC DNA]</scope>
    <source>
        <strain evidence="2">KCTC 52141</strain>
    </source>
</reference>
<dbReference type="EMBL" id="JBHRTL010000006">
    <property type="protein sequence ID" value="MFC3155217.1"/>
    <property type="molecule type" value="Genomic_DNA"/>
</dbReference>
<dbReference type="Proteomes" id="UP001595548">
    <property type="component" value="Unassembled WGS sequence"/>
</dbReference>
<dbReference type="PANTHER" id="PTHR38767:SF1">
    <property type="entry name" value="DNA POLYMERASE III SUBUNIT CHI"/>
    <property type="match status" value="1"/>
</dbReference>
<evidence type="ECO:0000313" key="1">
    <source>
        <dbReference type="EMBL" id="MFC3155217.1"/>
    </source>
</evidence>
<organism evidence="1 2">
    <name type="scientific">Gilvimarinus japonicus</name>
    <dbReference type="NCBI Taxonomy" id="1796469"/>
    <lineage>
        <taxon>Bacteria</taxon>
        <taxon>Pseudomonadati</taxon>
        <taxon>Pseudomonadota</taxon>
        <taxon>Gammaproteobacteria</taxon>
        <taxon>Cellvibrionales</taxon>
        <taxon>Cellvibrionaceae</taxon>
        <taxon>Gilvimarinus</taxon>
    </lineage>
</organism>
<dbReference type="Pfam" id="PF04364">
    <property type="entry name" value="DNA_pol3_chi"/>
    <property type="match status" value="1"/>
</dbReference>
<dbReference type="SUPFAM" id="SSF102400">
    <property type="entry name" value="DNA polymerase III chi subunit"/>
    <property type="match status" value="1"/>
</dbReference>
<dbReference type="RefSeq" id="WP_382415802.1">
    <property type="nucleotide sequence ID" value="NZ_AP031500.1"/>
</dbReference>
<dbReference type="PANTHER" id="PTHR38767">
    <property type="entry name" value="DNA POLYMERASE III SUBUNIT CHI"/>
    <property type="match status" value="1"/>
</dbReference>
<dbReference type="InterPro" id="IPR036768">
    <property type="entry name" value="PolIII_chi_sf"/>
</dbReference>
<dbReference type="InterPro" id="IPR007459">
    <property type="entry name" value="DNA_pol3_chi"/>
</dbReference>
<sequence>MTEVDFYILSSDEPDKRLAFASRLCEKAINNGRKVLIATDDATQLASVAKHLTDERPESYLPWRHSDATDSGEPIALDCSGECGNHHDVLISLCAQLPEYFSRFARMAEVVIQTDAVLAHTRQHWSFLGERGYPIRHHKLGRAHNV</sequence>
<accession>A0ABV7HV14</accession>
<gene>
    <name evidence="1" type="ORF">ACFOEB_08395</name>
</gene>
<evidence type="ECO:0000313" key="2">
    <source>
        <dbReference type="Proteomes" id="UP001595548"/>
    </source>
</evidence>
<protein>
    <submittedName>
        <fullName evidence="1">DNA polymerase III subunit chi</fullName>
    </submittedName>
</protein>
<name>A0ABV7HV14_9GAMM</name>
<dbReference type="Gene3D" id="3.40.50.10110">
    <property type="entry name" value="DNA polymerase III subunit chi"/>
    <property type="match status" value="1"/>
</dbReference>
<proteinExistence type="predicted"/>
<keyword evidence="2" id="KW-1185">Reference proteome</keyword>